<evidence type="ECO:0000313" key="4">
    <source>
        <dbReference type="EMBL" id="KAK8723093.1"/>
    </source>
</evidence>
<feature type="compositionally biased region" description="Acidic residues" evidence="1">
    <location>
        <begin position="610"/>
        <end position="621"/>
    </location>
</feature>
<accession>A0AAW0W0Z4</accession>
<dbReference type="AlphaFoldDB" id="A0AAW0W0Z4"/>
<evidence type="ECO:0000256" key="1">
    <source>
        <dbReference type="SAM" id="MobiDB-lite"/>
    </source>
</evidence>
<evidence type="ECO:0000256" key="2">
    <source>
        <dbReference type="SAM" id="Phobius"/>
    </source>
</evidence>
<evidence type="ECO:0000313" key="5">
    <source>
        <dbReference type="Proteomes" id="UP001445076"/>
    </source>
</evidence>
<name>A0AAW0W0Z4_CHEQU</name>
<dbReference type="Proteomes" id="UP001445076">
    <property type="component" value="Unassembled WGS sequence"/>
</dbReference>
<keyword evidence="2" id="KW-0812">Transmembrane</keyword>
<evidence type="ECO:0000256" key="3">
    <source>
        <dbReference type="SAM" id="SignalP"/>
    </source>
</evidence>
<feature type="non-terminal residue" evidence="4">
    <location>
        <position position="621"/>
    </location>
</feature>
<proteinExistence type="predicted"/>
<comment type="caution">
    <text evidence="4">The sequence shown here is derived from an EMBL/GenBank/DDBJ whole genome shotgun (WGS) entry which is preliminary data.</text>
</comment>
<keyword evidence="2" id="KW-0472">Membrane</keyword>
<evidence type="ECO:0008006" key="6">
    <source>
        <dbReference type="Google" id="ProtNLM"/>
    </source>
</evidence>
<keyword evidence="3" id="KW-0732">Signal</keyword>
<organism evidence="4 5">
    <name type="scientific">Cherax quadricarinatus</name>
    <name type="common">Australian red claw crayfish</name>
    <dbReference type="NCBI Taxonomy" id="27406"/>
    <lineage>
        <taxon>Eukaryota</taxon>
        <taxon>Metazoa</taxon>
        <taxon>Ecdysozoa</taxon>
        <taxon>Arthropoda</taxon>
        <taxon>Crustacea</taxon>
        <taxon>Multicrustacea</taxon>
        <taxon>Malacostraca</taxon>
        <taxon>Eumalacostraca</taxon>
        <taxon>Eucarida</taxon>
        <taxon>Decapoda</taxon>
        <taxon>Pleocyemata</taxon>
        <taxon>Astacidea</taxon>
        <taxon>Parastacoidea</taxon>
        <taxon>Parastacidae</taxon>
        <taxon>Cherax</taxon>
    </lineage>
</organism>
<reference evidence="4 5" key="1">
    <citation type="journal article" date="2024" name="BMC Genomics">
        <title>Genome assembly of redclaw crayfish (Cherax quadricarinatus) provides insights into its immune adaptation and hypoxia tolerance.</title>
        <authorList>
            <person name="Liu Z."/>
            <person name="Zheng J."/>
            <person name="Li H."/>
            <person name="Fang K."/>
            <person name="Wang S."/>
            <person name="He J."/>
            <person name="Zhou D."/>
            <person name="Weng S."/>
            <person name="Chi M."/>
            <person name="Gu Z."/>
            <person name="He J."/>
            <person name="Li F."/>
            <person name="Wang M."/>
        </authorList>
    </citation>
    <scope>NUCLEOTIDE SEQUENCE [LARGE SCALE GENOMIC DNA]</scope>
    <source>
        <strain evidence="4">ZL_2023a</strain>
    </source>
</reference>
<sequence>MVKIYDLFYSLALVVLIPVCVGDFFDKICKSSEKCCYSQSGLCNYDAETLFCNAQLRNTENKKGTCEIRNIKRDCSLDEPSFLSRPQNLLFSLRMYFHLGLLENRSAFNLTFPSPTWKSLKFRYQKLHHSDHKICRQFILVNELADDLMYDCLIFQHDKEWDIGLTVISNEGKGGKYYFSAPRSEQIDPCKTKVQDWKTFFFLHMDHVGKSPDLPVTMQLSPFSNVSYNISLVECANSTDQSCSNRTSHYEVFIGDPQTSADCEGDQCTVYLTLRDNPGRYAVTAQIVSPECPNNSCFISVSPTFSVEPSQVRIWITVAFGFALSFILAFALTLHCHIKQNRNLFLGLKEKQPTVLLIYLAENQRCWDLVNMLAVFLKEVCYVYPYVIDNDVGSQDPNFWTSKHMNQVDRLVFLVPGDPDSESVTPIRDHWTYALKYFTGHYFATHQVTDKVATVIFPFSADVPSQIANVQHFKLVQDMDSLVTWIHHGTWLDCKLLWGPQIKSQCQKNVTYTLSDITKAVGNVSLDPTCHNDCQINKNSDGKNVLSDPVEGMYASQTASPLHDKCSERQNCDTASEVACDSSVEVFDPEVPDIELSILGEKTSRSVDEQSSDESSDEVDD</sequence>
<gene>
    <name evidence="4" type="ORF">OTU49_011841</name>
</gene>
<feature type="chain" id="PRO_5043474850" description="SEFIR domain-containing protein" evidence="3">
    <location>
        <begin position="23"/>
        <end position="621"/>
    </location>
</feature>
<dbReference type="EMBL" id="JARKIK010000091">
    <property type="protein sequence ID" value="KAK8723093.1"/>
    <property type="molecule type" value="Genomic_DNA"/>
</dbReference>
<feature type="transmembrane region" description="Helical" evidence="2">
    <location>
        <begin position="314"/>
        <end position="334"/>
    </location>
</feature>
<feature type="region of interest" description="Disordered" evidence="1">
    <location>
        <begin position="597"/>
        <end position="621"/>
    </location>
</feature>
<feature type="signal peptide" evidence="3">
    <location>
        <begin position="1"/>
        <end position="22"/>
    </location>
</feature>
<protein>
    <recommendedName>
        <fullName evidence="6">SEFIR domain-containing protein</fullName>
    </recommendedName>
</protein>
<keyword evidence="2" id="KW-1133">Transmembrane helix</keyword>
<keyword evidence="5" id="KW-1185">Reference proteome</keyword>